<dbReference type="EMBL" id="JANFNH010000012">
    <property type="protein sequence ID" value="MCQ4043185.1"/>
    <property type="molecule type" value="Genomic_DNA"/>
</dbReference>
<dbReference type="InterPro" id="IPR029016">
    <property type="entry name" value="GAF-like_dom_sf"/>
</dbReference>
<dbReference type="Gene3D" id="3.30.450.40">
    <property type="match status" value="1"/>
</dbReference>
<comment type="caution">
    <text evidence="3">The sequence shown here is derived from an EMBL/GenBank/DDBJ whole genome shotgun (WGS) entry which is preliminary data.</text>
</comment>
<dbReference type="Proteomes" id="UP001206206">
    <property type="component" value="Unassembled WGS sequence"/>
</dbReference>
<feature type="region of interest" description="Disordered" evidence="1">
    <location>
        <begin position="1"/>
        <end position="22"/>
    </location>
</feature>
<dbReference type="SUPFAM" id="SSF55781">
    <property type="entry name" value="GAF domain-like"/>
    <property type="match status" value="1"/>
</dbReference>
<protein>
    <submittedName>
        <fullName evidence="3">GAF domain-containing protein</fullName>
    </submittedName>
</protein>
<sequence length="408" mass="44082">MVLAQPPDAALTPRQPIAPPRPLIGDSWQRVLRTAVDPDRVQHTGFLPLDEIEHRRRTSPLGDVLPTLRDSLRSIAESDCHLVVVTDADGRVLWRAGSQAMRRSADRLELVEGAAWAEDVAGTNGIGTALVTRRPVQVHSTEHYVRALHQLTCAAAPLHDPRDGRLLGAVDVTCPAATTHPATLALVSAVARVAEGELRIRHWESVERLRSAAAPVLARLDGQAVAVDRDGWTAAITGLPPMDRVALPDAPVAGEAWLPSLGQCVLEPLPGGWLVRVGPAPRREAAAPSRVILDLTCARSWTVTVSGPSGSWSQRLSPRHAELLFALAVRRDGSSAAQLAADLFGDATREVTVRAELSRLRRHLAGVLAHRPYRFTDEIAVEVRRPADPLDLLPFSTAPVVRAARVPR</sequence>
<evidence type="ECO:0000259" key="2">
    <source>
        <dbReference type="Pfam" id="PF01590"/>
    </source>
</evidence>
<evidence type="ECO:0000313" key="4">
    <source>
        <dbReference type="Proteomes" id="UP001206206"/>
    </source>
</evidence>
<keyword evidence="4" id="KW-1185">Reference proteome</keyword>
<dbReference type="InterPro" id="IPR003018">
    <property type="entry name" value="GAF"/>
</dbReference>
<proteinExistence type="predicted"/>
<dbReference type="Pfam" id="PF01590">
    <property type="entry name" value="GAF"/>
    <property type="match status" value="1"/>
</dbReference>
<name>A0ABT1PFV7_9ACTN</name>
<evidence type="ECO:0000256" key="1">
    <source>
        <dbReference type="SAM" id="MobiDB-lite"/>
    </source>
</evidence>
<gene>
    <name evidence="3" type="ORF">NON19_14390</name>
</gene>
<feature type="domain" description="GAF" evidence="2">
    <location>
        <begin position="61"/>
        <end position="196"/>
    </location>
</feature>
<evidence type="ECO:0000313" key="3">
    <source>
        <dbReference type="EMBL" id="MCQ4043185.1"/>
    </source>
</evidence>
<reference evidence="3 4" key="1">
    <citation type="submission" date="2022-06" db="EMBL/GenBank/DDBJ databases">
        <title>Draft genome sequence of type strain Streptomyces rubrisoli DSM 42083.</title>
        <authorList>
            <person name="Duangmal K."/>
            <person name="Klaysubun C."/>
        </authorList>
    </citation>
    <scope>NUCLEOTIDE SEQUENCE [LARGE SCALE GENOMIC DNA]</scope>
    <source>
        <strain evidence="3 4">DSM 42083</strain>
    </source>
</reference>
<organism evidence="3 4">
    <name type="scientific">Streptantibioticus rubrisoli</name>
    <dbReference type="NCBI Taxonomy" id="1387313"/>
    <lineage>
        <taxon>Bacteria</taxon>
        <taxon>Bacillati</taxon>
        <taxon>Actinomycetota</taxon>
        <taxon>Actinomycetes</taxon>
        <taxon>Kitasatosporales</taxon>
        <taxon>Streptomycetaceae</taxon>
        <taxon>Streptantibioticus</taxon>
    </lineage>
</organism>
<accession>A0ABT1PFV7</accession>